<keyword evidence="14" id="KW-0449">Lipoprotein</keyword>
<dbReference type="PANTHER" id="PTHR33619:SF3">
    <property type="entry name" value="POLYSACCHARIDE EXPORT PROTEIN GFCE-RELATED"/>
    <property type="match status" value="1"/>
</dbReference>
<dbReference type="GO" id="GO:0015288">
    <property type="term" value="F:porin activity"/>
    <property type="evidence" value="ECO:0007669"/>
    <property type="project" value="UniProtKB-KW"/>
</dbReference>
<keyword evidence="6" id="KW-0812">Transmembrane</keyword>
<evidence type="ECO:0000256" key="8">
    <source>
        <dbReference type="ARBA" id="ARBA00023047"/>
    </source>
</evidence>
<dbReference type="InterPro" id="IPR049712">
    <property type="entry name" value="Poly_export"/>
</dbReference>
<evidence type="ECO:0000256" key="4">
    <source>
        <dbReference type="ARBA" id="ARBA00022452"/>
    </source>
</evidence>
<keyword evidence="8" id="KW-0625">Polysaccharide transport</keyword>
<keyword evidence="4" id="KW-1134">Transmembrane beta strand</keyword>
<keyword evidence="9" id="KW-0406">Ion transport</keyword>
<evidence type="ECO:0000256" key="7">
    <source>
        <dbReference type="ARBA" id="ARBA00022729"/>
    </source>
</evidence>
<dbReference type="Gene3D" id="3.10.560.10">
    <property type="entry name" value="Outer membrane lipoprotein wza domain like"/>
    <property type="match status" value="1"/>
</dbReference>
<dbReference type="Pfam" id="PF02563">
    <property type="entry name" value="Poly_export"/>
    <property type="match status" value="1"/>
</dbReference>
<keyword evidence="5" id="KW-0762">Sugar transport</keyword>
<dbReference type="GO" id="GO:0009279">
    <property type="term" value="C:cell outer membrane"/>
    <property type="evidence" value="ECO:0007669"/>
    <property type="project" value="UniProtKB-SubCell"/>
</dbReference>
<keyword evidence="10" id="KW-0626">Porin</keyword>
<name>A0A1W1CZ03_9ZZZZ</name>
<feature type="coiled-coil region" evidence="15">
    <location>
        <begin position="28"/>
        <end position="56"/>
    </location>
</feature>
<evidence type="ECO:0000256" key="10">
    <source>
        <dbReference type="ARBA" id="ARBA00023114"/>
    </source>
</evidence>
<evidence type="ECO:0000256" key="1">
    <source>
        <dbReference type="ARBA" id="ARBA00004571"/>
    </source>
</evidence>
<evidence type="ECO:0000256" key="12">
    <source>
        <dbReference type="ARBA" id="ARBA00023139"/>
    </source>
</evidence>
<keyword evidence="7" id="KW-0732">Signal</keyword>
<keyword evidence="15" id="KW-0175">Coiled coil</keyword>
<evidence type="ECO:0000256" key="2">
    <source>
        <dbReference type="ARBA" id="ARBA00009450"/>
    </source>
</evidence>
<proteinExistence type="inferred from homology"/>
<keyword evidence="11" id="KW-0472">Membrane</keyword>
<evidence type="ECO:0000256" key="3">
    <source>
        <dbReference type="ARBA" id="ARBA00022448"/>
    </source>
</evidence>
<evidence type="ECO:0000256" key="11">
    <source>
        <dbReference type="ARBA" id="ARBA00023136"/>
    </source>
</evidence>
<protein>
    <submittedName>
        <fullName evidence="18">Polysaccharide export outer membrane protein</fullName>
    </submittedName>
</protein>
<keyword evidence="13" id="KW-0998">Cell outer membrane</keyword>
<evidence type="ECO:0000259" key="17">
    <source>
        <dbReference type="Pfam" id="PF22461"/>
    </source>
</evidence>
<accession>A0A1W1CZ03</accession>
<comment type="similarity">
    <text evidence="2">Belongs to the BexD/CtrA/VexA family.</text>
</comment>
<feature type="domain" description="Polysaccharide export protein N-terminal" evidence="16">
    <location>
        <begin position="57"/>
        <end position="139"/>
    </location>
</feature>
<dbReference type="Pfam" id="PF22461">
    <property type="entry name" value="SLBB_2"/>
    <property type="match status" value="1"/>
</dbReference>
<evidence type="ECO:0000313" key="18">
    <source>
        <dbReference type="EMBL" id="SFV71044.1"/>
    </source>
</evidence>
<dbReference type="PANTHER" id="PTHR33619">
    <property type="entry name" value="POLYSACCHARIDE EXPORT PROTEIN GFCE-RELATED"/>
    <property type="match status" value="1"/>
</dbReference>
<evidence type="ECO:0000256" key="15">
    <source>
        <dbReference type="SAM" id="Coils"/>
    </source>
</evidence>
<evidence type="ECO:0000256" key="6">
    <source>
        <dbReference type="ARBA" id="ARBA00022692"/>
    </source>
</evidence>
<dbReference type="AlphaFoldDB" id="A0A1W1CZ03"/>
<sequence>MKMFLLILITIGFTACTTKKDFILFNKTKQLQAENKEQTQTQKQAQRDTLKKLENVEFEYKIQPHDRISIIVYKHPDLSTSTINSLQQERGLLVNSRGDIRLPLIKSIHLEGLTQTQAEDALEDALSVYIKKPDVQIEVLNKRAYIIGEVKRPGEVELVNEQITLLQLIAKAGDLTDTANRQAILIMRGGANSKVKTEVVNLTDINSLKTANLMIKPNDIVYITPNNMKAFNTGVKEIDPIFNLIGHVLTPFVSIKFLSN</sequence>
<evidence type="ECO:0000256" key="14">
    <source>
        <dbReference type="ARBA" id="ARBA00023288"/>
    </source>
</evidence>
<dbReference type="InterPro" id="IPR054765">
    <property type="entry name" value="SLBB_dom"/>
</dbReference>
<dbReference type="PROSITE" id="PS51257">
    <property type="entry name" value="PROKAR_LIPOPROTEIN"/>
    <property type="match status" value="1"/>
</dbReference>
<dbReference type="InterPro" id="IPR003715">
    <property type="entry name" value="Poly_export_N"/>
</dbReference>
<dbReference type="EMBL" id="FPHM01000193">
    <property type="protein sequence ID" value="SFV71044.1"/>
    <property type="molecule type" value="Genomic_DNA"/>
</dbReference>
<keyword evidence="12" id="KW-0564">Palmitate</keyword>
<evidence type="ECO:0000256" key="5">
    <source>
        <dbReference type="ARBA" id="ARBA00022597"/>
    </source>
</evidence>
<dbReference type="GO" id="GO:0046930">
    <property type="term" value="C:pore complex"/>
    <property type="evidence" value="ECO:0007669"/>
    <property type="project" value="UniProtKB-KW"/>
</dbReference>
<dbReference type="GO" id="GO:0006811">
    <property type="term" value="P:monoatomic ion transport"/>
    <property type="evidence" value="ECO:0007669"/>
    <property type="project" value="UniProtKB-KW"/>
</dbReference>
<reference evidence="18" key="1">
    <citation type="submission" date="2016-10" db="EMBL/GenBank/DDBJ databases">
        <authorList>
            <person name="de Groot N.N."/>
        </authorList>
    </citation>
    <scope>NUCLEOTIDE SEQUENCE</scope>
</reference>
<dbReference type="GO" id="GO:0015159">
    <property type="term" value="F:polysaccharide transmembrane transporter activity"/>
    <property type="evidence" value="ECO:0007669"/>
    <property type="project" value="InterPro"/>
</dbReference>
<evidence type="ECO:0000259" key="16">
    <source>
        <dbReference type="Pfam" id="PF02563"/>
    </source>
</evidence>
<organism evidence="18">
    <name type="scientific">hydrothermal vent metagenome</name>
    <dbReference type="NCBI Taxonomy" id="652676"/>
    <lineage>
        <taxon>unclassified sequences</taxon>
        <taxon>metagenomes</taxon>
        <taxon>ecological metagenomes</taxon>
    </lineage>
</organism>
<keyword evidence="3" id="KW-0813">Transport</keyword>
<evidence type="ECO:0000256" key="13">
    <source>
        <dbReference type="ARBA" id="ARBA00023237"/>
    </source>
</evidence>
<gene>
    <name evidence="18" type="ORF">MNB_SV-13-884</name>
</gene>
<evidence type="ECO:0000256" key="9">
    <source>
        <dbReference type="ARBA" id="ARBA00023065"/>
    </source>
</evidence>
<dbReference type="Gene3D" id="3.30.1950.10">
    <property type="entry name" value="wza like domain"/>
    <property type="match status" value="1"/>
</dbReference>
<feature type="domain" description="SLBB" evidence="17">
    <location>
        <begin position="142"/>
        <end position="223"/>
    </location>
</feature>
<comment type="subcellular location">
    <subcellularLocation>
        <location evidence="1">Cell outer membrane</location>
        <topology evidence="1">Multi-pass membrane protein</topology>
    </subcellularLocation>
</comment>